<evidence type="ECO:0000256" key="1">
    <source>
        <dbReference type="ARBA" id="ARBA00004141"/>
    </source>
</evidence>
<proteinExistence type="inferred from homology"/>
<accession>A0A239KXB8</accession>
<comment type="similarity">
    <text evidence="2">Belongs to the autoinducer-2 exporter (AI-2E) (TC 2.A.86) family.</text>
</comment>
<gene>
    <name evidence="9" type="ORF">SAMN06265795_11814</name>
</gene>
<feature type="transmembrane region" description="Helical" evidence="7">
    <location>
        <begin position="296"/>
        <end position="316"/>
    </location>
</feature>
<organism evidence="9 10">
    <name type="scientific">Noviherbaspirillum humi</name>
    <dbReference type="NCBI Taxonomy" id="1688639"/>
    <lineage>
        <taxon>Bacteria</taxon>
        <taxon>Pseudomonadati</taxon>
        <taxon>Pseudomonadota</taxon>
        <taxon>Betaproteobacteria</taxon>
        <taxon>Burkholderiales</taxon>
        <taxon>Oxalobacteraceae</taxon>
        <taxon>Noviherbaspirillum</taxon>
    </lineage>
</organism>
<dbReference type="InterPro" id="IPR003018">
    <property type="entry name" value="GAF"/>
</dbReference>
<evidence type="ECO:0000313" key="9">
    <source>
        <dbReference type="EMBL" id="SNT23017.1"/>
    </source>
</evidence>
<keyword evidence="10" id="KW-1185">Reference proteome</keyword>
<name>A0A239KXB8_9BURK</name>
<dbReference type="RefSeq" id="WP_245845099.1">
    <property type="nucleotide sequence ID" value="NZ_FZOT01000018.1"/>
</dbReference>
<keyword evidence="4 7" id="KW-1133">Transmembrane helix</keyword>
<feature type="transmembrane region" description="Helical" evidence="7">
    <location>
        <begin position="323"/>
        <end position="341"/>
    </location>
</feature>
<dbReference type="PANTHER" id="PTHR43102">
    <property type="entry name" value="SLR1143 PROTEIN"/>
    <property type="match status" value="1"/>
</dbReference>
<evidence type="ECO:0000256" key="2">
    <source>
        <dbReference type="ARBA" id="ARBA00009773"/>
    </source>
</evidence>
<feature type="transmembrane region" description="Helical" evidence="7">
    <location>
        <begin position="361"/>
        <end position="386"/>
    </location>
</feature>
<feature type="compositionally biased region" description="Low complexity" evidence="6">
    <location>
        <begin position="166"/>
        <end position="175"/>
    </location>
</feature>
<feature type="transmembrane region" description="Helical" evidence="7">
    <location>
        <begin position="93"/>
        <end position="118"/>
    </location>
</feature>
<evidence type="ECO:0000313" key="10">
    <source>
        <dbReference type="Proteomes" id="UP000198284"/>
    </source>
</evidence>
<keyword evidence="3 7" id="KW-0812">Transmembrane</keyword>
<dbReference type="Pfam" id="PF01594">
    <property type="entry name" value="AI-2E_transport"/>
    <property type="match status" value="2"/>
</dbReference>
<comment type="subcellular location">
    <subcellularLocation>
        <location evidence="1">Membrane</location>
        <topology evidence="1">Multi-pass membrane protein</topology>
    </subcellularLocation>
</comment>
<feature type="domain" description="GAF" evidence="8">
    <location>
        <begin position="663"/>
        <end position="809"/>
    </location>
</feature>
<feature type="transmembrane region" description="Helical" evidence="7">
    <location>
        <begin position="262"/>
        <end position="290"/>
    </location>
</feature>
<dbReference type="Pfam" id="PF01590">
    <property type="entry name" value="GAF"/>
    <property type="match status" value="1"/>
</dbReference>
<dbReference type="GO" id="GO:0016020">
    <property type="term" value="C:membrane"/>
    <property type="evidence" value="ECO:0007669"/>
    <property type="project" value="UniProtKB-SubCell"/>
</dbReference>
<keyword evidence="5 7" id="KW-0472">Membrane</keyword>
<dbReference type="SUPFAM" id="SSF55781">
    <property type="entry name" value="GAF domain-like"/>
    <property type="match status" value="1"/>
</dbReference>
<evidence type="ECO:0000256" key="4">
    <source>
        <dbReference type="ARBA" id="ARBA00022989"/>
    </source>
</evidence>
<feature type="transmembrane region" description="Helical" evidence="7">
    <location>
        <begin position="62"/>
        <end position="81"/>
    </location>
</feature>
<evidence type="ECO:0000256" key="3">
    <source>
        <dbReference type="ARBA" id="ARBA00022692"/>
    </source>
</evidence>
<dbReference type="InterPro" id="IPR029016">
    <property type="entry name" value="GAF-like_dom_sf"/>
</dbReference>
<feature type="region of interest" description="Disordered" evidence="6">
    <location>
        <begin position="808"/>
        <end position="834"/>
    </location>
</feature>
<evidence type="ECO:0000259" key="8">
    <source>
        <dbReference type="SMART" id="SM00065"/>
    </source>
</evidence>
<feature type="transmembrane region" description="Helical" evidence="7">
    <location>
        <begin position="39"/>
        <end position="56"/>
    </location>
</feature>
<evidence type="ECO:0000256" key="5">
    <source>
        <dbReference type="ARBA" id="ARBA00023136"/>
    </source>
</evidence>
<sequence length="834" mass="89743">MRSETALSDNSPRPPLPAEPENLDGIGDDRDVARPAQGGGVMTAALLLLTIAALYFGREIFVPFALAVLLSFMLAPLVAWLRRLHVPRVPSVILVVVAAFAFIGGLSVLVGSQVIHIAENLPTYEQTMRDKIRSLRHAAPGGGVLDRATEVFQSLGRELSTPNEVKGTGAAPAKAKPQKEPIPVRIEPPDNQALGNLEKAIAPLLGPVGTAGIVVVFIIFVLLERNDLSDRFIRLMGGDLHRTTEALNEAARRVSRYLLMQLVVNATYGIPVGLGLYMIGVPGAFLWGLMATLLRFVPYLGPFIAAFFPMVLAFGVDPGWSMLLWTVALLVAMELISNNFIEPWLYGSSTGLSPVAVILAAIFWTTLWGPIGLILATPLTVCLVVMGRYVPQLQFLEVLLGSDPVLAPEERFYQRLLARNIEEAVEIAELQVAETALLPFYDQVCLPALKLAENDRQRGASPEDRRRVADGVRAVVRELGAHRDRRDEAAAAPAGSSGPVPRWYGMPVLCIGGRSELDAASAAMTVDALESCGIGARQLPATAVSLEAIGSLELAGVSVVCLCYLTPEPHTYARFVTRRLKRRMAQLKVIIGAWNLGTDQGSAEQFATQVGADAAVTSLDELREVIESLLDDTDTATAQEMPVSPQESDRLEALRASGLLETPAGDHLDRVAKRLADAFDAPIGLVSLIDARSQLWKGASGLPPDLNQSRQTSRDTSVCTYVVASGLPLVVEDLARDRRFTNNPLLREHGIRFYAGVPLKTSSGHAIGSLCVMDTRPRSLSARDTKLLQLIADELMAEFDHPAAAAVHAEGGAKPALPERRDEPQTEAVPGNGG</sequence>
<dbReference type="InterPro" id="IPR002549">
    <property type="entry name" value="AI-2E-like"/>
</dbReference>
<dbReference type="AlphaFoldDB" id="A0A239KXB8"/>
<dbReference type="PANTHER" id="PTHR43102:SF2">
    <property type="entry name" value="GAF DOMAIN-CONTAINING PROTEIN"/>
    <property type="match status" value="1"/>
</dbReference>
<evidence type="ECO:0000256" key="7">
    <source>
        <dbReference type="SAM" id="Phobius"/>
    </source>
</evidence>
<feature type="region of interest" description="Disordered" evidence="6">
    <location>
        <begin position="161"/>
        <end position="185"/>
    </location>
</feature>
<feature type="compositionally biased region" description="Polar residues" evidence="6">
    <location>
        <begin position="1"/>
        <end position="11"/>
    </location>
</feature>
<evidence type="ECO:0000256" key="6">
    <source>
        <dbReference type="SAM" id="MobiDB-lite"/>
    </source>
</evidence>
<dbReference type="Gene3D" id="3.30.450.40">
    <property type="match status" value="1"/>
</dbReference>
<dbReference type="Proteomes" id="UP000198284">
    <property type="component" value="Unassembled WGS sequence"/>
</dbReference>
<feature type="transmembrane region" description="Helical" evidence="7">
    <location>
        <begin position="200"/>
        <end position="223"/>
    </location>
</feature>
<reference evidence="9 10" key="1">
    <citation type="submission" date="2017-06" db="EMBL/GenBank/DDBJ databases">
        <authorList>
            <person name="Kim H.J."/>
            <person name="Triplett B.A."/>
        </authorList>
    </citation>
    <scope>NUCLEOTIDE SEQUENCE [LARGE SCALE GENOMIC DNA]</scope>
    <source>
        <strain evidence="9 10">U15</strain>
    </source>
</reference>
<dbReference type="EMBL" id="FZOT01000018">
    <property type="protein sequence ID" value="SNT23017.1"/>
    <property type="molecule type" value="Genomic_DNA"/>
</dbReference>
<protein>
    <submittedName>
        <fullName evidence="9">Predicted PurR-regulated permease PerM</fullName>
    </submittedName>
</protein>
<feature type="region of interest" description="Disordered" evidence="6">
    <location>
        <begin position="1"/>
        <end position="30"/>
    </location>
</feature>
<dbReference type="SMART" id="SM00065">
    <property type="entry name" value="GAF"/>
    <property type="match status" value="1"/>
</dbReference>